<keyword evidence="2" id="KW-1185">Reference proteome</keyword>
<evidence type="ECO:0000313" key="1">
    <source>
        <dbReference type="EMBL" id="MCG6504418.1"/>
    </source>
</evidence>
<proteinExistence type="predicted"/>
<feature type="non-terminal residue" evidence="1">
    <location>
        <position position="1"/>
    </location>
</feature>
<reference evidence="1 2" key="1">
    <citation type="submission" date="2022-02" db="EMBL/GenBank/DDBJ databases">
        <title>Genome sequence data of Kingella unionensis sp. nov. strain CICC 24913 (CCUG 75125).</title>
        <authorList>
            <person name="Xiao M."/>
        </authorList>
    </citation>
    <scope>NUCLEOTIDE SEQUENCE [LARGE SCALE GENOMIC DNA]</scope>
    <source>
        <strain evidence="1 2">CICC 24913</strain>
    </source>
</reference>
<protein>
    <submittedName>
        <fullName evidence="1">Uncharacterized protein</fullName>
    </submittedName>
</protein>
<dbReference type="EMBL" id="JAKOOW010000026">
    <property type="protein sequence ID" value="MCG6504418.1"/>
    <property type="molecule type" value="Genomic_DNA"/>
</dbReference>
<name>A0ABS9NNP7_9NEIS</name>
<dbReference type="Proteomes" id="UP001298424">
    <property type="component" value="Unassembled WGS sequence"/>
</dbReference>
<sequence>SVRWLALSQCISAVLHYFGAPRLPLRGYILASEALALSTLLVMYIPDLAPLSLLSRTAGLSGQPVGDGHRLSALIRHLRRRRLDRYGTGFAQYAADAAGAAGELTYRKQALICFQAAWKGSLKKFILPEWRYIMTAVFIFEQKGRSPWRSRASNAQTRLPPAASFTFTSY</sequence>
<comment type="caution">
    <text evidence="1">The sequence shown here is derived from an EMBL/GenBank/DDBJ whole genome shotgun (WGS) entry which is preliminary data.</text>
</comment>
<evidence type="ECO:0000313" key="2">
    <source>
        <dbReference type="Proteomes" id="UP001298424"/>
    </source>
</evidence>
<accession>A0ABS9NNP7</accession>
<organism evidence="1 2">
    <name type="scientific">Kingella pumchi</name>
    <dbReference type="NCBI Taxonomy" id="2779506"/>
    <lineage>
        <taxon>Bacteria</taxon>
        <taxon>Pseudomonadati</taxon>
        <taxon>Pseudomonadota</taxon>
        <taxon>Betaproteobacteria</taxon>
        <taxon>Neisseriales</taxon>
        <taxon>Neisseriaceae</taxon>
        <taxon>Kingella</taxon>
    </lineage>
</organism>
<gene>
    <name evidence="1" type="ORF">MB824_07905</name>
</gene>